<dbReference type="InterPro" id="IPR041371">
    <property type="entry name" value="GH92_N"/>
</dbReference>
<name>A0ABX2XFD5_9FLAO</name>
<dbReference type="InterPro" id="IPR008928">
    <property type="entry name" value="6-hairpin_glycosidase_sf"/>
</dbReference>
<dbReference type="InterPro" id="IPR012939">
    <property type="entry name" value="Glyco_hydro_92"/>
</dbReference>
<protein>
    <submittedName>
        <fullName evidence="6">Alpha-mannosidase</fullName>
    </submittedName>
</protein>
<evidence type="ECO:0000259" key="4">
    <source>
        <dbReference type="Pfam" id="PF07971"/>
    </source>
</evidence>
<dbReference type="RefSeq" id="WP_065451283.1">
    <property type="nucleotide sequence ID" value="NZ_LVEN01000044.1"/>
</dbReference>
<accession>A0ABX2XFD5</accession>
<reference evidence="7" key="1">
    <citation type="submission" date="2016-03" db="EMBL/GenBank/DDBJ databases">
        <title>Draft genome sequence of Paenibacillus glacialis DSM 22343.</title>
        <authorList>
            <person name="Shin S.-K."/>
            <person name="Yi H."/>
        </authorList>
    </citation>
    <scope>NUCLEOTIDE SEQUENCE [LARGE SCALE GENOMIC DNA]</scope>
    <source>
        <strain evidence="7">CCUG 60099</strain>
    </source>
</reference>
<dbReference type="InterPro" id="IPR014718">
    <property type="entry name" value="GH-type_carb-bd"/>
</dbReference>
<proteinExistence type="predicted"/>
<dbReference type="NCBIfam" id="TIGR01180">
    <property type="entry name" value="aman2_put"/>
    <property type="match status" value="1"/>
</dbReference>
<sequence length="783" mass="87751">MKKISNLLFILMSCIFSTVYSQKEQKKLSDYVHPNIGTAHSRWFFYTPAAVPFGLAKLGPSTNAHIGNEHGWEATGYDDRDTSIEGFACLHEFQVGGIVLAPSVGKLQTIPGTLENPDEGYRSRFDRKDEYATSGYYSVLLKDYKIKAELTAAKRVGFQRYTFPKSNESHIIFDIGNRQGESGAVKESKVTMTPDGRIEGYVITTPEYVKKYQAGAEVAMYFSAVLDKKPKTFGVFNKQETQPDKKEISGIGAGLYLTFDTKENETITVKIGLSYTSIANARLNLDTEAKSTNFDKAKKEALATWNEYLGRITVEGKNETDKIKFYTGLYHVLLGRGLYNDVNGAYPMNNGQIGQIPLNSDGTLKHNCYNTDAIWGGFWNLTQLWALAYPEYYADWIQGQLLVYKDAGWLGDGLANSKYVSGVGTNFTGLAIASAYNSGIRNFDVALGYEAALKNEITWKDRIEGAGKMDVKQFIEHGYSPQLDDIGFNTVTEGSGFSASHTLEYSYSAFAVAQFAKSLGKTKDYEQLIKLSKGWKLLYDKETKFIRPKYANGKFVDNFDPSQPWRGFQEGNAWQYTFYVPHDIDELVATLGKDTFNDRLETIFEKSQKNVFGGGTKIDAFAGLSGFYNHGNQPNLHISWLFNFSGKPYLTQKWVHAICDEFYGTEGIHGYGYGQDEDQGQLGAWYVMSSIGLFDVKGLTEINPSYQISSPLFDKVSIKLPKSLNRKDFTIEVTDNSKKNVYLQEAAFNNTDLKNLKINLDEIKKGGVMKMTVGDKPSQKWSN</sequence>
<evidence type="ECO:0000313" key="6">
    <source>
        <dbReference type="EMBL" id="OCB69967.1"/>
    </source>
</evidence>
<dbReference type="Gene3D" id="2.70.98.10">
    <property type="match status" value="1"/>
</dbReference>
<evidence type="ECO:0000313" key="7">
    <source>
        <dbReference type="Proteomes" id="UP000093343"/>
    </source>
</evidence>
<feature type="domain" description="Glycosyl hydrolase family 92" evidence="4">
    <location>
        <begin position="280"/>
        <end position="774"/>
    </location>
</feature>
<dbReference type="InterPro" id="IPR005887">
    <property type="entry name" value="GH92_a_mannosidase_put"/>
</dbReference>
<evidence type="ECO:0000256" key="2">
    <source>
        <dbReference type="ARBA" id="ARBA00011245"/>
    </source>
</evidence>
<dbReference type="PANTHER" id="PTHR12143">
    <property type="entry name" value="PEPTIDE N-GLYCANASE PNGASE -RELATED"/>
    <property type="match status" value="1"/>
</dbReference>
<comment type="cofactor">
    <cofactor evidence="1">
        <name>Ca(2+)</name>
        <dbReference type="ChEBI" id="CHEBI:29108"/>
    </cofactor>
</comment>
<keyword evidence="3" id="KW-0106">Calcium</keyword>
<dbReference type="SUPFAM" id="SSF48208">
    <property type="entry name" value="Six-hairpin glycosidases"/>
    <property type="match status" value="1"/>
</dbReference>
<dbReference type="InterPro" id="IPR050883">
    <property type="entry name" value="PNGase"/>
</dbReference>
<dbReference type="Gene3D" id="1.20.1610.10">
    <property type="entry name" value="alpha-1,2-mannosidases domains"/>
    <property type="match status" value="1"/>
</dbReference>
<comment type="subunit">
    <text evidence="2">Monomer.</text>
</comment>
<feature type="domain" description="Glycosyl hydrolase family 92 N-terminal" evidence="5">
    <location>
        <begin position="31"/>
        <end position="274"/>
    </location>
</feature>
<evidence type="ECO:0000256" key="1">
    <source>
        <dbReference type="ARBA" id="ARBA00001913"/>
    </source>
</evidence>
<dbReference type="Gene3D" id="3.30.2080.10">
    <property type="entry name" value="GH92 mannosidase domain"/>
    <property type="match status" value="1"/>
</dbReference>
<dbReference type="Proteomes" id="UP000093343">
    <property type="component" value="Unassembled WGS sequence"/>
</dbReference>
<dbReference type="EMBL" id="LVEN01000044">
    <property type="protein sequence ID" value="OCB69967.1"/>
    <property type="molecule type" value="Genomic_DNA"/>
</dbReference>
<keyword evidence="7" id="KW-1185">Reference proteome</keyword>
<gene>
    <name evidence="6" type="ORF">FLP_20075</name>
</gene>
<dbReference type="PANTHER" id="PTHR12143:SF39">
    <property type="entry name" value="SECRETED PROTEIN"/>
    <property type="match status" value="1"/>
</dbReference>
<dbReference type="Pfam" id="PF07971">
    <property type="entry name" value="Glyco_hydro_92"/>
    <property type="match status" value="1"/>
</dbReference>
<organism evidence="6 7">
    <name type="scientific">Flavobacterium piscis</name>
    <dbReference type="NCBI Taxonomy" id="1114874"/>
    <lineage>
        <taxon>Bacteria</taxon>
        <taxon>Pseudomonadati</taxon>
        <taxon>Bacteroidota</taxon>
        <taxon>Flavobacteriia</taxon>
        <taxon>Flavobacteriales</taxon>
        <taxon>Flavobacteriaceae</taxon>
        <taxon>Flavobacterium</taxon>
    </lineage>
</organism>
<evidence type="ECO:0000259" key="5">
    <source>
        <dbReference type="Pfam" id="PF17678"/>
    </source>
</evidence>
<comment type="caution">
    <text evidence="6">The sequence shown here is derived from an EMBL/GenBank/DDBJ whole genome shotgun (WGS) entry which is preliminary data.</text>
</comment>
<dbReference type="Pfam" id="PF17678">
    <property type="entry name" value="Glyco_hydro_92N"/>
    <property type="match status" value="1"/>
</dbReference>
<dbReference type="Gene3D" id="1.20.1050.60">
    <property type="entry name" value="alpha-1,2-mannosidase"/>
    <property type="match status" value="1"/>
</dbReference>
<evidence type="ECO:0000256" key="3">
    <source>
        <dbReference type="ARBA" id="ARBA00022837"/>
    </source>
</evidence>